<dbReference type="PROSITE" id="PS51257">
    <property type="entry name" value="PROKAR_LIPOPROTEIN"/>
    <property type="match status" value="1"/>
</dbReference>
<keyword evidence="2" id="KW-1185">Reference proteome</keyword>
<dbReference type="AlphaFoldDB" id="A0A1M6RH32"/>
<organism evidence="1 2">
    <name type="scientific">Rhodothermus profundi</name>
    <dbReference type="NCBI Taxonomy" id="633813"/>
    <lineage>
        <taxon>Bacteria</taxon>
        <taxon>Pseudomonadati</taxon>
        <taxon>Rhodothermota</taxon>
        <taxon>Rhodothermia</taxon>
        <taxon>Rhodothermales</taxon>
        <taxon>Rhodothermaceae</taxon>
        <taxon>Rhodothermus</taxon>
    </lineage>
</organism>
<dbReference type="EMBL" id="FRAU01000002">
    <property type="protein sequence ID" value="SHK31750.1"/>
    <property type="molecule type" value="Genomic_DNA"/>
</dbReference>
<reference evidence="2" key="1">
    <citation type="submission" date="2016-11" db="EMBL/GenBank/DDBJ databases">
        <authorList>
            <person name="Varghese N."/>
            <person name="Submissions S."/>
        </authorList>
    </citation>
    <scope>NUCLEOTIDE SEQUENCE [LARGE SCALE GENOMIC DNA]</scope>
    <source>
        <strain evidence="2">DSM 22212</strain>
    </source>
</reference>
<sequence length="143" mass="16340">MSLSIERLPPMWRAGMLLAGVLLVAGCNLVGPTDTPLPALIGSWEWEVSVGGIAGIRLTPEDAGYTVQLTFHANRTFIWHRSDQPPLTGYYQLFQRNKAWYIRYRPSDGRFMPEQRITFIASDTLLLNDRCADCFSHRFHRMP</sequence>
<evidence type="ECO:0000313" key="1">
    <source>
        <dbReference type="EMBL" id="SHK31750.1"/>
    </source>
</evidence>
<accession>A0A1M6RH32</accession>
<evidence type="ECO:0008006" key="3">
    <source>
        <dbReference type="Google" id="ProtNLM"/>
    </source>
</evidence>
<proteinExistence type="predicted"/>
<dbReference type="STRING" id="633813.SAMN04488087_0844"/>
<protein>
    <recommendedName>
        <fullName evidence="3">Lipocalin-like domain-containing protein</fullName>
    </recommendedName>
</protein>
<evidence type="ECO:0000313" key="2">
    <source>
        <dbReference type="Proteomes" id="UP000185812"/>
    </source>
</evidence>
<gene>
    <name evidence="1" type="ORF">SAMN04488087_0844</name>
</gene>
<dbReference type="Proteomes" id="UP000185812">
    <property type="component" value="Unassembled WGS sequence"/>
</dbReference>
<name>A0A1M6RH32_9BACT</name>